<protein>
    <submittedName>
        <fullName evidence="7">DNA/RNA non-specific endonuclease</fullName>
    </submittedName>
</protein>
<feature type="domain" description="Teneurin-like YD-shell" evidence="5">
    <location>
        <begin position="1133"/>
        <end position="1250"/>
    </location>
</feature>
<dbReference type="Pfam" id="PF05593">
    <property type="entry name" value="RHS_repeat"/>
    <property type="match status" value="4"/>
</dbReference>
<feature type="domain" description="Type VII secretion system protein EssD-like" evidence="3">
    <location>
        <begin position="1431"/>
        <end position="1550"/>
    </location>
</feature>
<evidence type="ECO:0000256" key="2">
    <source>
        <dbReference type="SAM" id="MobiDB-lite"/>
    </source>
</evidence>
<feature type="compositionally biased region" description="Basic and acidic residues" evidence="2">
    <location>
        <begin position="356"/>
        <end position="367"/>
    </location>
</feature>
<dbReference type="InterPro" id="IPR045351">
    <property type="entry name" value="DUF6531"/>
</dbReference>
<feature type="region of interest" description="Disordered" evidence="2">
    <location>
        <begin position="334"/>
        <end position="381"/>
    </location>
</feature>
<dbReference type="InterPro" id="IPR050708">
    <property type="entry name" value="T6SS_VgrG/RHS"/>
</dbReference>
<keyword evidence="1" id="KW-0677">Repeat</keyword>
<evidence type="ECO:0000259" key="6">
    <source>
        <dbReference type="Pfam" id="PF25547"/>
    </source>
</evidence>
<dbReference type="InterPro" id="IPR006530">
    <property type="entry name" value="YD"/>
</dbReference>
<dbReference type="Pfam" id="PF25023">
    <property type="entry name" value="TEN_YD-shell"/>
    <property type="match status" value="3"/>
</dbReference>
<sequence length="1578" mass="171704">MGYTIPGWLDDVLDFIGINFPNVDEDDYREMATAMREFAEQFEGHGGDAHLAVTRILSSSEGWAVDSFEKHWDQVKTSHLEKLPELARLFADACDVLADIIFGMKTKAEIELGVMAASVGISAGLAVVTGGLSALIGAAEVTAMRQVVKRIIDEAVDRIVDEVLAKLTEPVNAKLEAMVEDMVLDLAEGAFSMPAADGSGGHGGKGGMHIASAGGAGGGMQLASADGGAQKRTKIDHFEFEDGAGKVSKHGSELHLATSTSLGKARGAFGRSKGRDPFTQAFDSVLHGALKGSEKALGKVAKHITETVPDRAKATSRLHKGNDLDVRDKAKNIHVNKGDAGGGSDGHGGGPSSGGKGDDGLKVDSAKLSRQSHSLNSKEWCGDPIDMASGQMMLTQTDVDLPGVLPLTLRRTHLTGYTAGGFFGPSWASTLDERLEENRELGGIWWYREDGSILVYPRRPDLPGDRVLPAAGTPLPLTFVTRGTSYVLAVEDPRTGLIRHFEPAAEGVGTWWLAAIEDRNHNTIGIDRGEDDAPLAVTHTGGYRLEVTTAPTARAADQIRVTALHALTDDGPVRLRAFTYDEAGGDLTHVRNAVDAPLELTWDGAHRITGWRDSNDTTFAYEYDAQGRVTATRGTDGILNSTIAYAAPDQDGVSTATYTDSLGHATVYRANRYGQVIAIIDPLGATVTQEWDSRDHLLSRTDPLGRTTRWAWDDTGDLIRVSTPDGAATRIVYNDLHLPVELTGPDGARTRQEFDPRGNRALLIESDGATHRFTHHATGAVAAATDPRGVTTTVESNSAGLPTATTVRGATHRGRYDALGRPIELTDPLGHTTLLQWDAEGRLQQRTAHDGAREAWTWDGEGNCTGHTDPLGSHSHIAYGPFDLPATRTSPDGVYHRFRYDTEQRLTHVTNSQDLTWSYSYDPAGRLVSETDFDGRTSRYTYDAAGQPVSRTNAAEQTITYAFDAAGRLSAKTADGRRTDYRYDTASRLIGATSTDSSLQFAYDSAGRLVSQTVDGSTLRFTYDAAGRRASRITPSGALTTWTHDTADSPARLTASGHRIDFTYDAAGRELVRTVDQFATLSSTYGLSGHLTGHTVTTGTDQRLIQQRTYTHRADGHLTGIDDLHAGPRRFDLDPAGRVTAVRAETWNETYAYDAMGNQTDAAWPARHAGQEATGPRAYAGTRLTRAGNVRYEHDAQGRIVLRQKTRLSHKPDTWRYTWNAEDQLTGCTTPDGTRWRYTYDALGRRSAKLRMAADDRTVLERTTFTWDGTILCEQTGHTTGAPELLTLTWDHDDRTPVSQTETKSLATAPQESVDQRFFAIVTDQIGTPTELVDEAGTIAWRTRATLWGATTWNKNATAYTPLRFPGQYYDAETGLHYNHYRHYDPESARYLTPDPLGLLPAPNPLAYVDNPHSLSDPLGLTPCDENDVTWGDRVQYGALGPHDRATSMHATITRDMLGGKTNPQHDPAGWQSGKGYNRAHLLAAMIGGSNKDPRNFVTMHSYANSPVMRQVEMQVRNSVRDNDEIIQYSVTPIYADDNAKIPLGVTIEAHGNKGFQMHPHGSSGEGTNVFTIWNRKR</sequence>
<dbReference type="PRINTS" id="PR00394">
    <property type="entry name" value="RHSPROTEIN"/>
</dbReference>
<keyword evidence="7" id="KW-0378">Hydrolase</keyword>
<dbReference type="GO" id="GO:0004519">
    <property type="term" value="F:endonuclease activity"/>
    <property type="evidence" value="ECO:0007669"/>
    <property type="project" value="UniProtKB-KW"/>
</dbReference>
<dbReference type="PANTHER" id="PTHR32305">
    <property type="match status" value="1"/>
</dbReference>
<dbReference type="NCBIfam" id="TIGR03696">
    <property type="entry name" value="Rhs_assc_core"/>
    <property type="match status" value="1"/>
</dbReference>
<name>A0ABU6C4J5_9ACTN</name>
<dbReference type="Gene3D" id="2.180.10.10">
    <property type="entry name" value="RHS repeat-associated core"/>
    <property type="match status" value="4"/>
</dbReference>
<dbReference type="PANTHER" id="PTHR32305:SF15">
    <property type="entry name" value="PROTEIN RHSA-RELATED"/>
    <property type="match status" value="1"/>
</dbReference>
<dbReference type="InterPro" id="IPR022385">
    <property type="entry name" value="Rhs_assc_core"/>
</dbReference>
<dbReference type="NCBIfam" id="TIGR01643">
    <property type="entry name" value="YD_repeat_2x"/>
    <property type="match status" value="11"/>
</dbReference>
<dbReference type="RefSeq" id="WP_324766235.1">
    <property type="nucleotide sequence ID" value="NZ_BAAATS010000034.1"/>
</dbReference>
<dbReference type="InterPro" id="IPR044927">
    <property type="entry name" value="Endonuclea_NS_2"/>
</dbReference>
<evidence type="ECO:0000259" key="5">
    <source>
        <dbReference type="Pfam" id="PF25023"/>
    </source>
</evidence>
<evidence type="ECO:0000259" key="3">
    <source>
        <dbReference type="Pfam" id="PF13930"/>
    </source>
</evidence>
<dbReference type="Proteomes" id="UP001352223">
    <property type="component" value="Unassembled WGS sequence"/>
</dbReference>
<feature type="domain" description="Teneurin-like YD-shell" evidence="5">
    <location>
        <begin position="956"/>
        <end position="1049"/>
    </location>
</feature>
<organism evidence="7 8">
    <name type="scientific">Streptomyces kunmingensis</name>
    <dbReference type="NCBI Taxonomy" id="68225"/>
    <lineage>
        <taxon>Bacteria</taxon>
        <taxon>Bacillati</taxon>
        <taxon>Actinomycetota</taxon>
        <taxon>Actinomycetes</taxon>
        <taxon>Kitasatosporales</taxon>
        <taxon>Streptomycetaceae</taxon>
        <taxon>Streptomyces</taxon>
    </lineage>
</organism>
<dbReference type="InterPro" id="IPR031325">
    <property type="entry name" value="RHS_repeat"/>
</dbReference>
<dbReference type="Pfam" id="PF13930">
    <property type="entry name" value="Endonuclea_NS_2"/>
    <property type="match status" value="1"/>
</dbReference>
<keyword evidence="7" id="KW-0540">Nuclease</keyword>
<comment type="caution">
    <text evidence="7">The sequence shown here is derived from an EMBL/GenBank/DDBJ whole genome shotgun (WGS) entry which is preliminary data.</text>
</comment>
<keyword evidence="8" id="KW-1185">Reference proteome</keyword>
<feature type="domain" description="Outer membrane channel protein CpnT-like N-terminal" evidence="6">
    <location>
        <begin position="12"/>
        <end position="138"/>
    </location>
</feature>
<dbReference type="InterPro" id="IPR056823">
    <property type="entry name" value="TEN-like_YD-shell"/>
</dbReference>
<feature type="compositionally biased region" description="Polar residues" evidence="2">
    <location>
        <begin position="368"/>
        <end position="377"/>
    </location>
</feature>
<feature type="compositionally biased region" description="Gly residues" evidence="2">
    <location>
        <begin position="339"/>
        <end position="355"/>
    </location>
</feature>
<proteinExistence type="predicted"/>
<evidence type="ECO:0000313" key="8">
    <source>
        <dbReference type="Proteomes" id="UP001352223"/>
    </source>
</evidence>
<evidence type="ECO:0000313" key="7">
    <source>
        <dbReference type="EMBL" id="MEB3959250.1"/>
    </source>
</evidence>
<dbReference type="Pfam" id="PF20148">
    <property type="entry name" value="DUF6531"/>
    <property type="match status" value="1"/>
</dbReference>
<keyword evidence="7" id="KW-0255">Endonuclease</keyword>
<feature type="domain" description="DUF6531" evidence="4">
    <location>
        <begin position="382"/>
        <end position="456"/>
    </location>
</feature>
<reference evidence="7 8" key="1">
    <citation type="submission" date="2022-10" db="EMBL/GenBank/DDBJ databases">
        <authorList>
            <person name="Xie J."/>
            <person name="Shen N."/>
        </authorList>
    </citation>
    <scope>NUCLEOTIDE SEQUENCE [LARGE SCALE GENOMIC DNA]</scope>
    <source>
        <strain evidence="7 8">DSM 41681</strain>
    </source>
</reference>
<evidence type="ECO:0000259" key="4">
    <source>
        <dbReference type="Pfam" id="PF20148"/>
    </source>
</evidence>
<dbReference type="InterPro" id="IPR044929">
    <property type="entry name" value="DNA/RNA_non-sp_Endonuclease_sf"/>
</dbReference>
<feature type="compositionally biased region" description="Basic and acidic residues" evidence="2">
    <location>
        <begin position="320"/>
        <end position="329"/>
    </location>
</feature>
<dbReference type="InterPro" id="IPR057746">
    <property type="entry name" value="CpnT-like_N"/>
</dbReference>
<accession>A0ABU6C4J5</accession>
<dbReference type="Pfam" id="PF25547">
    <property type="entry name" value="WXG100_2"/>
    <property type="match status" value="1"/>
</dbReference>
<dbReference type="EMBL" id="JAOZYB010000010">
    <property type="protein sequence ID" value="MEB3959250.1"/>
    <property type="molecule type" value="Genomic_DNA"/>
</dbReference>
<dbReference type="Gene3D" id="3.40.570.10">
    <property type="entry name" value="Extracellular Endonuclease, subunit A"/>
    <property type="match status" value="1"/>
</dbReference>
<evidence type="ECO:0000256" key="1">
    <source>
        <dbReference type="ARBA" id="ARBA00022737"/>
    </source>
</evidence>
<feature type="domain" description="Teneurin-like YD-shell" evidence="5">
    <location>
        <begin position="1316"/>
        <end position="1395"/>
    </location>
</feature>
<gene>
    <name evidence="7" type="ORF">OKJ48_03130</name>
</gene>
<feature type="region of interest" description="Disordered" evidence="2">
    <location>
        <begin position="310"/>
        <end position="329"/>
    </location>
</feature>